<evidence type="ECO:0000256" key="25">
    <source>
        <dbReference type="ARBA" id="ARBA00023242"/>
    </source>
</evidence>
<comment type="subunit">
    <text evidence="7">Monomer.</text>
</comment>
<evidence type="ECO:0000256" key="18">
    <source>
        <dbReference type="ARBA" id="ARBA00023034"/>
    </source>
</evidence>
<dbReference type="PANTHER" id="PTHR11430">
    <property type="entry name" value="LIPOCALIN"/>
    <property type="match status" value="1"/>
</dbReference>
<evidence type="ECO:0000256" key="15">
    <source>
        <dbReference type="ARBA" id="ARBA00022729"/>
    </source>
</evidence>
<evidence type="ECO:0000256" key="22">
    <source>
        <dbReference type="ARBA" id="ARBA00023160"/>
    </source>
</evidence>
<evidence type="ECO:0000256" key="13">
    <source>
        <dbReference type="ARBA" id="ARBA00022585"/>
    </source>
</evidence>
<protein>
    <recommendedName>
        <fullName evidence="28">Prostaglandin-H2 D-isomerase</fullName>
        <ecNumber evidence="27">5.3.99.2</ecNumber>
    </recommendedName>
    <alternativeName>
        <fullName evidence="31">Glutathione-independent PGD synthase</fullName>
    </alternativeName>
    <alternativeName>
        <fullName evidence="30">Lipocalin-type prostaglandin-D synthase</fullName>
    </alternativeName>
    <alternativeName>
        <fullName evidence="29">Prostaglandin-D2 synthase</fullName>
    </alternativeName>
</protein>
<evidence type="ECO:0000256" key="16">
    <source>
        <dbReference type="ARBA" id="ARBA00022824"/>
    </source>
</evidence>
<dbReference type="PROSITE" id="PS00213">
    <property type="entry name" value="LIPOCALIN"/>
    <property type="match status" value="2"/>
</dbReference>
<evidence type="ECO:0000256" key="26">
    <source>
        <dbReference type="ARBA" id="ARBA00023698"/>
    </source>
</evidence>
<evidence type="ECO:0000256" key="4">
    <source>
        <dbReference type="ARBA" id="ARBA00004556"/>
    </source>
</evidence>
<keyword evidence="13" id="KW-0643">Prostaglandin biosynthesis</keyword>
<dbReference type="EC" id="5.3.99.2" evidence="27"/>
<keyword evidence="22" id="KW-0275">Fatty acid biosynthesis</keyword>
<evidence type="ECO:0000256" key="31">
    <source>
        <dbReference type="ARBA" id="ARBA00032350"/>
    </source>
</evidence>
<comment type="caution">
    <text evidence="34">The sequence shown here is derived from an EMBL/GenBank/DDBJ whole genome shotgun (WGS) entry which is preliminary data.</text>
</comment>
<dbReference type="GO" id="GO:0036094">
    <property type="term" value="F:small molecule binding"/>
    <property type="evidence" value="ECO:0007669"/>
    <property type="project" value="InterPro"/>
</dbReference>
<evidence type="ECO:0000256" key="20">
    <source>
        <dbReference type="ARBA" id="ARBA00023136"/>
    </source>
</evidence>
<evidence type="ECO:0000256" key="30">
    <source>
        <dbReference type="ARBA" id="ARBA00031917"/>
    </source>
</evidence>
<keyword evidence="12" id="KW-0964">Secreted</keyword>
<evidence type="ECO:0000256" key="23">
    <source>
        <dbReference type="ARBA" id="ARBA00023180"/>
    </source>
</evidence>
<proteinExistence type="inferred from homology"/>
<evidence type="ECO:0000256" key="21">
    <source>
        <dbReference type="ARBA" id="ARBA00023157"/>
    </source>
</evidence>
<keyword evidence="23" id="KW-0325">Glycoprotein</keyword>
<feature type="domain" description="Lipocalin/cytosolic fatty-acid binding" evidence="33">
    <location>
        <begin position="175"/>
        <end position="316"/>
    </location>
</feature>
<dbReference type="Proteomes" id="UP000269221">
    <property type="component" value="Unassembled WGS sequence"/>
</dbReference>
<evidence type="ECO:0000256" key="5">
    <source>
        <dbReference type="ARBA" id="ARBA00004613"/>
    </source>
</evidence>
<evidence type="ECO:0000256" key="27">
    <source>
        <dbReference type="ARBA" id="ARBA00023799"/>
    </source>
</evidence>
<evidence type="ECO:0000256" key="9">
    <source>
        <dbReference type="ARBA" id="ARBA00022490"/>
    </source>
</evidence>
<evidence type="ECO:0000256" key="1">
    <source>
        <dbReference type="ARBA" id="ARBA00004126"/>
    </source>
</evidence>
<keyword evidence="18" id="KW-0333">Golgi apparatus</keyword>
<keyword evidence="14" id="KW-0467">Mast cell degranulation</keyword>
<keyword evidence="15 32" id="KW-0732">Signal</keyword>
<reference evidence="34 35" key="1">
    <citation type="submission" date="2018-07" db="EMBL/GenBank/DDBJ databases">
        <title>A high quality draft genome assembly of the barn swallow (H. rustica rustica).</title>
        <authorList>
            <person name="Formenti G."/>
            <person name="Chiara M."/>
            <person name="Poveda L."/>
            <person name="Francoijs K.-J."/>
            <person name="Bonisoli-Alquati A."/>
            <person name="Canova L."/>
            <person name="Gianfranceschi L."/>
            <person name="Horner D.S."/>
            <person name="Saino N."/>
        </authorList>
    </citation>
    <scope>NUCLEOTIDE SEQUENCE [LARGE SCALE GENOMIC DNA]</scope>
    <source>
        <strain evidence="34">Chelidonia</strain>
        <tissue evidence="34">Blood</tissue>
    </source>
</reference>
<keyword evidence="16" id="KW-0256">Endoplasmic reticulum</keyword>
<feature type="chain" id="PRO_5018035271" description="Prostaglandin-H2 D-isomerase" evidence="32">
    <location>
        <begin position="19"/>
        <end position="524"/>
    </location>
</feature>
<evidence type="ECO:0000256" key="12">
    <source>
        <dbReference type="ARBA" id="ARBA00022525"/>
    </source>
</evidence>
<dbReference type="OrthoDB" id="9627583at2759"/>
<evidence type="ECO:0000256" key="11">
    <source>
        <dbReference type="ARBA" id="ARBA00022516"/>
    </source>
</evidence>
<dbReference type="PRINTS" id="PR01254">
    <property type="entry name" value="PGNDSYNTHASE"/>
</dbReference>
<evidence type="ECO:0000313" key="35">
    <source>
        <dbReference type="Proteomes" id="UP000269221"/>
    </source>
</evidence>
<evidence type="ECO:0000256" key="6">
    <source>
        <dbReference type="ARBA" id="ARBA00006889"/>
    </source>
</evidence>
<evidence type="ECO:0000256" key="3">
    <source>
        <dbReference type="ARBA" id="ARBA00004555"/>
    </source>
</evidence>
<name>A0A3M0IYH1_HIRRU</name>
<accession>A0A3M0IYH1</accession>
<feature type="signal peptide" evidence="32">
    <location>
        <begin position="1"/>
        <end position="18"/>
    </location>
</feature>
<keyword evidence="35" id="KW-1185">Reference proteome</keyword>
<keyword evidence="9" id="KW-0963">Cytoplasm</keyword>
<keyword evidence="20" id="KW-0472">Membrane</keyword>
<comment type="subcellular location">
    <subcellularLocation>
        <location evidence="4">Cytoplasm</location>
        <location evidence="4">Perinuclear region</location>
    </subcellularLocation>
    <subcellularLocation>
        <location evidence="3">Golgi apparatus</location>
    </subcellularLocation>
    <subcellularLocation>
        <location evidence="1">Nucleus membrane</location>
    </subcellularLocation>
    <subcellularLocation>
        <location evidence="2">Rough endoplasmic reticulum</location>
    </subcellularLocation>
    <subcellularLocation>
        <location evidence="5">Secreted</location>
    </subcellularLocation>
</comment>
<evidence type="ECO:0000256" key="17">
    <source>
        <dbReference type="ARBA" id="ARBA00022832"/>
    </source>
</evidence>
<comment type="catalytic activity">
    <reaction evidence="26">
        <text>prostaglandin H2 = prostaglandin D2</text>
        <dbReference type="Rhea" id="RHEA:10600"/>
        <dbReference type="ChEBI" id="CHEBI:57405"/>
        <dbReference type="ChEBI" id="CHEBI:57406"/>
        <dbReference type="EC" id="5.3.99.2"/>
    </reaction>
</comment>
<keyword evidence="24" id="KW-0413">Isomerase</keyword>
<dbReference type="AlphaFoldDB" id="A0A3M0IYH1"/>
<dbReference type="EMBL" id="QRBI01000209">
    <property type="protein sequence ID" value="RMB93578.1"/>
    <property type="molecule type" value="Genomic_DNA"/>
</dbReference>
<dbReference type="InterPro" id="IPR000566">
    <property type="entry name" value="Lipocln_cytosolic_FA-bd_dom"/>
</dbReference>
<comment type="similarity">
    <text evidence="6">Belongs to the calycin superfamily. Lipocalin family.</text>
</comment>
<dbReference type="PANTHER" id="PTHR11430:SF86">
    <property type="entry name" value="PROSTAGLANDIN-H2 D-ISOMERASE"/>
    <property type="match status" value="1"/>
</dbReference>
<dbReference type="Gene3D" id="2.40.128.20">
    <property type="match status" value="4"/>
</dbReference>
<evidence type="ECO:0000256" key="7">
    <source>
        <dbReference type="ARBA" id="ARBA00011245"/>
    </source>
</evidence>
<sequence length="524" mass="58347">MAALHTLLLLGLLLTARGQRAAHRRRPPPPQNALEKVAAQEGLSLHQLSGKWFLVGMASRCSYLAEHSHQLEATMMTVTILDGESLVISTFRKLKSSKVDVVVGEADPSSFVILYYQKGRNVSVKLYGRTSLVSDAVVDKFERHIRAVGLSEDVTYYFPTYGFCDSADEFHVLDGKWYSIGLASNSNWFKEKKHLMKMCTTIISSTAEGNLEVTSTYPKGDQCVTRNSLYIKTEQPGRFSYTSPRWGSKHNIHVVDTNYEEYALVATQISKSTGSSTMVLLYSRTKELSPERLEMFTQFSREQGLTDDEILILPKTAGVGRSAASSGPYKGGYSLSCPHPLRASMTAALPSLALALLCLLRAGAQVPVQPDLDTEKFAGVWHVTAIASNCSIFLKMKDGMKSSMAIISFMPEGDLAMKLVWPLMDKCQTFELLFQQSEQAGHYMGAQEKRDLRVMETDYSYYAVLHEAHHSEGEPSTALQLLTREQDVSPQLLQKFMELISTMGLTEDMLAILPKSDQCTRDIR</sequence>
<feature type="domain" description="Lipocalin/cytosolic fatty-acid binding" evidence="33">
    <location>
        <begin position="378"/>
        <end position="517"/>
    </location>
</feature>
<evidence type="ECO:0000256" key="24">
    <source>
        <dbReference type="ARBA" id="ARBA00023235"/>
    </source>
</evidence>
<evidence type="ECO:0000256" key="28">
    <source>
        <dbReference type="ARBA" id="ARBA00023891"/>
    </source>
</evidence>
<evidence type="ECO:0000256" key="8">
    <source>
        <dbReference type="ARBA" id="ARBA00022448"/>
    </source>
</evidence>
<evidence type="ECO:0000256" key="29">
    <source>
        <dbReference type="ARBA" id="ARBA00030654"/>
    </source>
</evidence>
<evidence type="ECO:0000259" key="33">
    <source>
        <dbReference type="Pfam" id="PF00061"/>
    </source>
</evidence>
<dbReference type="PRINTS" id="PR00179">
    <property type="entry name" value="LIPOCALIN"/>
</dbReference>
<dbReference type="Pfam" id="PF00061">
    <property type="entry name" value="Lipocalin"/>
    <property type="match status" value="2"/>
</dbReference>
<keyword evidence="11" id="KW-0444">Lipid biosynthesis</keyword>
<keyword evidence="10" id="KW-0644">Prostaglandin metabolism</keyword>
<gene>
    <name evidence="34" type="ORF">DUI87_30277</name>
</gene>
<keyword evidence="25" id="KW-0539">Nucleus</keyword>
<evidence type="ECO:0000313" key="34">
    <source>
        <dbReference type="EMBL" id="RMB93578.1"/>
    </source>
</evidence>
<keyword evidence="21" id="KW-1015">Disulfide bond</keyword>
<evidence type="ECO:0000256" key="10">
    <source>
        <dbReference type="ARBA" id="ARBA00022501"/>
    </source>
</evidence>
<dbReference type="SUPFAM" id="SSF50814">
    <property type="entry name" value="Lipocalins"/>
    <property type="match status" value="3"/>
</dbReference>
<evidence type="ECO:0000256" key="32">
    <source>
        <dbReference type="SAM" id="SignalP"/>
    </source>
</evidence>
<dbReference type="InterPro" id="IPR012674">
    <property type="entry name" value="Calycin"/>
</dbReference>
<keyword evidence="8" id="KW-0813">Transport</keyword>
<keyword evidence="17" id="KW-0276">Fatty acid metabolism</keyword>
<evidence type="ECO:0000256" key="19">
    <source>
        <dbReference type="ARBA" id="ARBA00023098"/>
    </source>
</evidence>
<keyword evidence="19" id="KW-0443">Lipid metabolism</keyword>
<dbReference type="InterPro" id="IPR022272">
    <property type="entry name" value="Lipocalin_CS"/>
</dbReference>
<organism evidence="34 35">
    <name type="scientific">Hirundo rustica rustica</name>
    <dbReference type="NCBI Taxonomy" id="333673"/>
    <lineage>
        <taxon>Eukaryota</taxon>
        <taxon>Metazoa</taxon>
        <taxon>Chordata</taxon>
        <taxon>Craniata</taxon>
        <taxon>Vertebrata</taxon>
        <taxon>Euteleostomi</taxon>
        <taxon>Archelosauria</taxon>
        <taxon>Archosauria</taxon>
        <taxon>Dinosauria</taxon>
        <taxon>Saurischia</taxon>
        <taxon>Theropoda</taxon>
        <taxon>Coelurosauria</taxon>
        <taxon>Aves</taxon>
        <taxon>Neognathae</taxon>
        <taxon>Neoaves</taxon>
        <taxon>Telluraves</taxon>
        <taxon>Australaves</taxon>
        <taxon>Passeriformes</taxon>
        <taxon>Sylvioidea</taxon>
        <taxon>Hirundinidae</taxon>
        <taxon>Hirundo</taxon>
    </lineage>
</organism>
<dbReference type="InterPro" id="IPR002345">
    <property type="entry name" value="Lipocalin"/>
</dbReference>
<evidence type="ECO:0000256" key="14">
    <source>
        <dbReference type="ARBA" id="ARBA00022675"/>
    </source>
</evidence>
<evidence type="ECO:0000256" key="2">
    <source>
        <dbReference type="ARBA" id="ARBA00004427"/>
    </source>
</evidence>